<proteinExistence type="predicted"/>
<dbReference type="EMBL" id="JACHLR010000021">
    <property type="protein sequence ID" value="MBB4860385.1"/>
    <property type="molecule type" value="Genomic_DNA"/>
</dbReference>
<dbReference type="InterPro" id="IPR013830">
    <property type="entry name" value="SGNH_hydro"/>
</dbReference>
<feature type="domain" description="B30.2/SPRY" evidence="1">
    <location>
        <begin position="683"/>
        <end position="885"/>
    </location>
</feature>
<organism evidence="2 3">
    <name type="scientific">Novosphingobium chloroacetimidivorans</name>
    <dbReference type="NCBI Taxonomy" id="1428314"/>
    <lineage>
        <taxon>Bacteria</taxon>
        <taxon>Pseudomonadati</taxon>
        <taxon>Pseudomonadota</taxon>
        <taxon>Alphaproteobacteria</taxon>
        <taxon>Sphingomonadales</taxon>
        <taxon>Sphingomonadaceae</taxon>
        <taxon>Novosphingobium</taxon>
    </lineage>
</organism>
<comment type="caution">
    <text evidence="2">The sequence shown here is derived from an EMBL/GenBank/DDBJ whole genome shotgun (WGS) entry which is preliminary data.</text>
</comment>
<dbReference type="RefSeq" id="WP_184249050.1">
    <property type="nucleotide sequence ID" value="NZ_JACHLR010000021.1"/>
</dbReference>
<keyword evidence="3" id="KW-1185">Reference proteome</keyword>
<dbReference type="SUPFAM" id="SSF49899">
    <property type="entry name" value="Concanavalin A-like lectins/glucanases"/>
    <property type="match status" value="1"/>
</dbReference>
<name>A0A7W7KDA8_9SPHN</name>
<evidence type="ECO:0000259" key="1">
    <source>
        <dbReference type="PROSITE" id="PS50188"/>
    </source>
</evidence>
<dbReference type="Pfam" id="PF13472">
    <property type="entry name" value="Lipase_GDSL_2"/>
    <property type="match status" value="1"/>
</dbReference>
<dbReference type="InterPro" id="IPR043136">
    <property type="entry name" value="B30.2/SPRY_sf"/>
</dbReference>
<dbReference type="Gene3D" id="2.60.40.2700">
    <property type="match status" value="3"/>
</dbReference>
<dbReference type="Pfam" id="PF00622">
    <property type="entry name" value="SPRY"/>
    <property type="match status" value="1"/>
</dbReference>
<dbReference type="InterPro" id="IPR003877">
    <property type="entry name" value="SPRY_dom"/>
</dbReference>
<reference evidence="2 3" key="1">
    <citation type="submission" date="2020-08" db="EMBL/GenBank/DDBJ databases">
        <title>Functional genomics of gut bacteria from endangered species of beetles.</title>
        <authorList>
            <person name="Carlos-Shanley C."/>
        </authorList>
    </citation>
    <scope>NUCLEOTIDE SEQUENCE [LARGE SCALE GENOMIC DNA]</scope>
    <source>
        <strain evidence="2 3">S00245</strain>
    </source>
</reference>
<dbReference type="Proteomes" id="UP000555448">
    <property type="component" value="Unassembled WGS sequence"/>
</dbReference>
<dbReference type="Gene3D" id="3.40.50.1110">
    <property type="entry name" value="SGNH hydrolase"/>
    <property type="match status" value="1"/>
</dbReference>
<dbReference type="CDD" id="cd00229">
    <property type="entry name" value="SGNH_hydrolase"/>
    <property type="match status" value="1"/>
</dbReference>
<accession>A0A7W7KDA8</accession>
<dbReference type="SUPFAM" id="SSF52266">
    <property type="entry name" value="SGNH hydrolase"/>
    <property type="match status" value="1"/>
</dbReference>
<dbReference type="Gene3D" id="2.60.120.920">
    <property type="match status" value="1"/>
</dbReference>
<dbReference type="InterPro" id="IPR036514">
    <property type="entry name" value="SGNH_hydro_sf"/>
</dbReference>
<dbReference type="AlphaFoldDB" id="A0A7W7KDA8"/>
<dbReference type="InterPro" id="IPR013320">
    <property type="entry name" value="ConA-like_dom_sf"/>
</dbReference>
<evidence type="ECO:0000313" key="2">
    <source>
        <dbReference type="EMBL" id="MBB4860385.1"/>
    </source>
</evidence>
<sequence>MFQIAKSLKQMSLSASEAAILSYVPTDADGVREDLTGRKFVFVIYTGNQVHYGEPGIHETSGSDVAVYWRLSGLITAGLVGKANLLWELSEALDDSREVIAQGSFVVGASAPASAVPDNNAVQIARTQARITRKNNPLTLISPEFLVDYLPYPLAGVVAPAPSFSVAPSVTGVATVGNLLTGHDGTYANGTVSARAWLKAGVVISGATSATYTPNEAGSYTYRVILTGAGGTTTQTSAAFVVAPVSITLNPLLLNGTLYTGVPASGVSLSGYTAGSTATINIPGLSVDSAGNITGTPTATGIVSVTETNAAASNSPRTSDGIYTVTAPAPVNIALPTITGTAQEGQTLTVSNGTWSGSPTSYTYQWLRDGVAISGSINSTRILTSVDIGATITARVTANNETGSTSATSAASAVVIAATVALPVNSVAPVVTGTAAVGSTLTTNNGTWSGNPTYTYQWRVDGVNITGATASTYVVQASDAGKAITSRVTATNAGGSAPAISNEIAIASSGGVQWVAEGDSITQGMGADNGTLSYPHQTLALLSNKDDVTNFRNNGSSGISLLLNGILANQQTRVLDRLDMTKSVRLASLLAGTNDGAGRDQGAIYGGYRTWVRKCRAAGYNRTVVSTNVAFRDNYEGADIVTNQMIRSFWNSDLDSDGLFDFGAPSCLGVFDQAYFWDDRHPNTAGYAKMAAVADPVVETVTQTTPGRILPPTTWHAYDVAAVLKTNGGRTLQNNYINNSTTGAMGFRSVTSGKWYFEVAIDAIGTASKIMIGLATREFETVLASALHQRAGMAMGYVPSTGAVLHGSSTAIINAGTSTTGDVIGVAFDATAKRVWFRKNGGQWNGSATANPSTGAEGVDFSFLTDPNISAAVSIVGANNGSQVTSRFAGSQMTGALPSGFSPIGGQTVIPLPATLPLPVITSAPVITGSGAVSTSHTVGAKARDATRYLFHWKRDGATVNVGSGVWNAAGANFTASYTPSAAGQYVVELYVLGAAGYVQATSNTITVA</sequence>
<dbReference type="GO" id="GO:0016788">
    <property type="term" value="F:hydrolase activity, acting on ester bonds"/>
    <property type="evidence" value="ECO:0007669"/>
    <property type="project" value="UniProtKB-ARBA"/>
</dbReference>
<evidence type="ECO:0000313" key="3">
    <source>
        <dbReference type="Proteomes" id="UP000555448"/>
    </source>
</evidence>
<dbReference type="PROSITE" id="PS50188">
    <property type="entry name" value="B302_SPRY"/>
    <property type="match status" value="1"/>
</dbReference>
<protein>
    <submittedName>
        <fullName evidence="2">Lysophospholipase L1-like esterase</fullName>
    </submittedName>
</protein>
<gene>
    <name evidence="2" type="ORF">HNO88_003728</name>
</gene>
<dbReference type="InterPro" id="IPR001870">
    <property type="entry name" value="B30.2/SPRY"/>
</dbReference>